<protein>
    <recommendedName>
        <fullName evidence="1">Bacterial repeat domain-containing protein</fullName>
    </recommendedName>
</protein>
<dbReference type="InterPro" id="IPR044060">
    <property type="entry name" value="Bacterial_rp_domain"/>
</dbReference>
<feature type="domain" description="Bacterial repeat" evidence="1">
    <location>
        <begin position="220"/>
        <end position="269"/>
    </location>
</feature>
<organism evidence="2">
    <name type="scientific">marine metagenome</name>
    <dbReference type="NCBI Taxonomy" id="408172"/>
    <lineage>
        <taxon>unclassified sequences</taxon>
        <taxon>metagenomes</taxon>
        <taxon>ecological metagenomes</taxon>
    </lineage>
</organism>
<evidence type="ECO:0000313" key="2">
    <source>
        <dbReference type="EMBL" id="SVA60971.1"/>
    </source>
</evidence>
<dbReference type="EMBL" id="UINC01014264">
    <property type="protein sequence ID" value="SVA60971.1"/>
    <property type="molecule type" value="Genomic_DNA"/>
</dbReference>
<name>A0A381X904_9ZZZZ</name>
<reference evidence="2" key="1">
    <citation type="submission" date="2018-05" db="EMBL/GenBank/DDBJ databases">
        <authorList>
            <person name="Lanie J.A."/>
            <person name="Ng W.-L."/>
            <person name="Kazmierczak K.M."/>
            <person name="Andrzejewski T.M."/>
            <person name="Davidsen T.M."/>
            <person name="Wayne K.J."/>
            <person name="Tettelin H."/>
            <person name="Glass J.I."/>
            <person name="Rusch D."/>
            <person name="Podicherti R."/>
            <person name="Tsui H.-C.T."/>
            <person name="Winkler M.E."/>
        </authorList>
    </citation>
    <scope>NUCLEOTIDE SEQUENCE</scope>
</reference>
<sequence>QVVGSPVLLLNGRIDISPPNAPENRYHAGTVVTLIPQPDLGFQFAGWDGACVGIGSCSILINQNWDGLTASFKNASLPDWATSTVSVSSELVKSDGDTVIATIFTQDNASPAVTTVNFSLTNPANATEVKQGSTCGSSVSGDVTNRCWNAVFSIPANSNTANQVYKIAASSPSMSNSPEKSLTVEGTTYSLSINGPVVTTNTLSLSGGTLVLSQAPNGMGNKFLAGSQVIITPTPDEGFQFLGWTGDCSGTSSCVVIMSENRSITGMFSSQ</sequence>
<proteinExistence type="predicted"/>
<gene>
    <name evidence="2" type="ORF">METZ01_LOCUS113825</name>
</gene>
<feature type="domain" description="Bacterial repeat" evidence="1">
    <location>
        <begin position="23"/>
        <end position="73"/>
    </location>
</feature>
<feature type="non-terminal residue" evidence="2">
    <location>
        <position position="1"/>
    </location>
</feature>
<dbReference type="AlphaFoldDB" id="A0A381X904"/>
<accession>A0A381X904</accession>
<dbReference type="Pfam" id="PF18998">
    <property type="entry name" value="Flg_new_2"/>
    <property type="match status" value="2"/>
</dbReference>
<evidence type="ECO:0000259" key="1">
    <source>
        <dbReference type="Pfam" id="PF18998"/>
    </source>
</evidence>